<feature type="domain" description="C3H1-type" evidence="7">
    <location>
        <begin position="50"/>
        <end position="78"/>
    </location>
</feature>
<feature type="zinc finger region" description="C3H1-type" evidence="5">
    <location>
        <begin position="273"/>
        <end position="301"/>
    </location>
</feature>
<evidence type="ECO:0000256" key="5">
    <source>
        <dbReference type="PROSITE-ProRule" id="PRU00723"/>
    </source>
</evidence>
<dbReference type="InterPro" id="IPR036855">
    <property type="entry name" value="Znf_CCCH_sf"/>
</dbReference>
<dbReference type="OrthoDB" id="10264738at2759"/>
<dbReference type="PANTHER" id="PTHR12506">
    <property type="entry name" value="PROTEIN PHOSPHATASE RELATED"/>
    <property type="match status" value="1"/>
</dbReference>
<dbReference type="EMBL" id="JADCNL010000010">
    <property type="protein sequence ID" value="KAG0463852.1"/>
    <property type="molecule type" value="Genomic_DNA"/>
</dbReference>
<evidence type="ECO:0000313" key="8">
    <source>
        <dbReference type="EMBL" id="KAG0463852.1"/>
    </source>
</evidence>
<feature type="zinc finger region" description="C3H1-type" evidence="5">
    <location>
        <begin position="50"/>
        <end position="78"/>
    </location>
</feature>
<feature type="zinc finger region" description="C3H1-type" evidence="5">
    <location>
        <begin position="318"/>
        <end position="346"/>
    </location>
</feature>
<evidence type="ECO:0000256" key="3">
    <source>
        <dbReference type="ARBA" id="ARBA00022833"/>
    </source>
</evidence>
<evidence type="ECO:0000313" key="9">
    <source>
        <dbReference type="Proteomes" id="UP000636800"/>
    </source>
</evidence>
<dbReference type="GO" id="GO:0008270">
    <property type="term" value="F:zinc ion binding"/>
    <property type="evidence" value="ECO:0007669"/>
    <property type="project" value="UniProtKB-KW"/>
</dbReference>
<keyword evidence="2 5" id="KW-0863">Zinc-finger</keyword>
<feature type="region of interest" description="Disordered" evidence="6">
    <location>
        <begin position="380"/>
        <end position="403"/>
    </location>
</feature>
<keyword evidence="4" id="KW-0238">DNA-binding</keyword>
<proteinExistence type="predicted"/>
<reference evidence="8 9" key="1">
    <citation type="journal article" date="2020" name="Nat. Food">
        <title>A phased Vanilla planifolia genome enables genetic improvement of flavour and production.</title>
        <authorList>
            <person name="Hasing T."/>
            <person name="Tang H."/>
            <person name="Brym M."/>
            <person name="Khazi F."/>
            <person name="Huang T."/>
            <person name="Chambers A.H."/>
        </authorList>
    </citation>
    <scope>NUCLEOTIDE SEQUENCE [LARGE SCALE GENOMIC DNA]</scope>
    <source>
        <tissue evidence="8">Leaf</tissue>
    </source>
</reference>
<dbReference type="Gene3D" id="2.30.30.1190">
    <property type="match status" value="1"/>
</dbReference>
<keyword evidence="1 5" id="KW-0479">Metal-binding</keyword>
<dbReference type="SUPFAM" id="SSF90229">
    <property type="entry name" value="CCCH zinc finger"/>
    <property type="match status" value="5"/>
</dbReference>
<organism evidence="8 9">
    <name type="scientific">Vanilla planifolia</name>
    <name type="common">Vanilla</name>
    <dbReference type="NCBI Taxonomy" id="51239"/>
    <lineage>
        <taxon>Eukaryota</taxon>
        <taxon>Viridiplantae</taxon>
        <taxon>Streptophyta</taxon>
        <taxon>Embryophyta</taxon>
        <taxon>Tracheophyta</taxon>
        <taxon>Spermatophyta</taxon>
        <taxon>Magnoliopsida</taxon>
        <taxon>Liliopsida</taxon>
        <taxon>Asparagales</taxon>
        <taxon>Orchidaceae</taxon>
        <taxon>Vanilloideae</taxon>
        <taxon>Vanilleae</taxon>
        <taxon>Vanilla</taxon>
    </lineage>
</organism>
<keyword evidence="9" id="KW-1185">Reference proteome</keyword>
<feature type="domain" description="C3H1-type" evidence="7">
    <location>
        <begin position="273"/>
        <end position="301"/>
    </location>
</feature>
<feature type="domain" description="C3H1-type" evidence="7">
    <location>
        <begin position="137"/>
        <end position="165"/>
    </location>
</feature>
<dbReference type="PANTHER" id="PTHR12506:SF50">
    <property type="entry name" value="ZINC FINGER CCCH DOMAIN-CONTAINING PROTEIN 26"/>
    <property type="match status" value="1"/>
</dbReference>
<dbReference type="SMART" id="SM00356">
    <property type="entry name" value="ZnF_C3H1"/>
    <property type="match status" value="5"/>
</dbReference>
<comment type="caution">
    <text evidence="8">The sequence shown here is derived from an EMBL/GenBank/DDBJ whole genome shotgun (WGS) entry which is preliminary data.</text>
</comment>
<protein>
    <recommendedName>
        <fullName evidence="7">C3H1-type domain-containing protein</fullName>
    </recommendedName>
</protein>
<feature type="domain" description="C3H1-type" evidence="7">
    <location>
        <begin position="92"/>
        <end position="120"/>
    </location>
</feature>
<evidence type="ECO:0000256" key="2">
    <source>
        <dbReference type="ARBA" id="ARBA00022771"/>
    </source>
</evidence>
<dbReference type="InterPro" id="IPR050974">
    <property type="entry name" value="Plant_ZF_CCCH"/>
</dbReference>
<keyword evidence="3 5" id="KW-0862">Zinc</keyword>
<dbReference type="PROSITE" id="PS50103">
    <property type="entry name" value="ZF_C3H1"/>
    <property type="match status" value="5"/>
</dbReference>
<dbReference type="AlphaFoldDB" id="A0A835UJD5"/>
<evidence type="ECO:0000259" key="7">
    <source>
        <dbReference type="PROSITE" id="PS50103"/>
    </source>
</evidence>
<dbReference type="GO" id="GO:0003729">
    <property type="term" value="F:mRNA binding"/>
    <property type="evidence" value="ECO:0007669"/>
    <property type="project" value="TreeGrafter"/>
</dbReference>
<name>A0A835UJD5_VANPL</name>
<feature type="domain" description="C3H1-type" evidence="7">
    <location>
        <begin position="318"/>
        <end position="346"/>
    </location>
</feature>
<sequence length="403" mass="44879">MPETRDFTQEFSTSSNASVENHNLDEAIRRLEIRENLEGDESYRNPYPDRPGEPDCIYYMRTGLCGYGNNCRYNHPTFIGKENFENGELPERVGQPDCQYFLKTGMCKFGTTCKYHHPPDRHDMEPVPLNVLGLPIRQDEKSCPFYMKTGTCKFGVACKFNHPQPATVFPSTGSPVFGLPASSREPTSSFPLVGVSAWPLSNKHPFMPSQGLQRLPTYMPVILPPSTGTLTLQQGWTTYTGTVSHLPSTDAIGSTPLISRNRAHSEPPNFPERPDQPECQYYIKTGSCKYGSTCKYHHPKGRNLVATSTLGPLGLPLRPGQPVCSFYSLHGTCRYGPACKFDHPLFGYYNYVVPTISHPDSQMTLMSTESMLKTTKHETGNKALTAQTSSKMHNTTPAESTAN</sequence>
<dbReference type="Gene3D" id="4.10.1000.10">
    <property type="entry name" value="Zinc finger, CCCH-type"/>
    <property type="match status" value="2"/>
</dbReference>
<feature type="zinc finger region" description="C3H1-type" evidence="5">
    <location>
        <begin position="137"/>
        <end position="165"/>
    </location>
</feature>
<dbReference type="Pfam" id="PF00642">
    <property type="entry name" value="zf-CCCH"/>
    <property type="match status" value="5"/>
</dbReference>
<feature type="compositionally biased region" description="Polar residues" evidence="6">
    <location>
        <begin position="382"/>
        <end position="403"/>
    </location>
</feature>
<feature type="zinc finger region" description="C3H1-type" evidence="5">
    <location>
        <begin position="92"/>
        <end position="120"/>
    </location>
</feature>
<dbReference type="GO" id="GO:0003677">
    <property type="term" value="F:DNA binding"/>
    <property type="evidence" value="ECO:0007669"/>
    <property type="project" value="UniProtKB-KW"/>
</dbReference>
<feature type="compositionally biased region" description="Polar residues" evidence="6">
    <location>
        <begin position="9"/>
        <end position="21"/>
    </location>
</feature>
<accession>A0A835UJD5</accession>
<gene>
    <name evidence="8" type="ORF">HPP92_019921</name>
</gene>
<dbReference type="Proteomes" id="UP000636800">
    <property type="component" value="Chromosome 10"/>
</dbReference>
<evidence type="ECO:0000256" key="4">
    <source>
        <dbReference type="ARBA" id="ARBA00023125"/>
    </source>
</evidence>
<evidence type="ECO:0000256" key="1">
    <source>
        <dbReference type="ARBA" id="ARBA00022723"/>
    </source>
</evidence>
<evidence type="ECO:0000256" key="6">
    <source>
        <dbReference type="SAM" id="MobiDB-lite"/>
    </source>
</evidence>
<feature type="region of interest" description="Disordered" evidence="6">
    <location>
        <begin position="1"/>
        <end position="23"/>
    </location>
</feature>
<dbReference type="InterPro" id="IPR000571">
    <property type="entry name" value="Znf_CCCH"/>
</dbReference>